<accession>A0A8T4LIQ5</accession>
<dbReference type="EMBL" id="JAGVWE010000002">
    <property type="protein sequence ID" value="MBS3062776.1"/>
    <property type="molecule type" value="Genomic_DNA"/>
</dbReference>
<dbReference type="PANTHER" id="PTHR43693:SF1">
    <property type="entry name" value="PROTEIN PHOSPHATASE CHEZ"/>
    <property type="match status" value="1"/>
</dbReference>
<dbReference type="InterPro" id="IPR028976">
    <property type="entry name" value="CheC-like_sf"/>
</dbReference>
<evidence type="ECO:0000313" key="4">
    <source>
        <dbReference type="Proteomes" id="UP000678237"/>
    </source>
</evidence>
<dbReference type="GO" id="GO:0016787">
    <property type="term" value="F:hydrolase activity"/>
    <property type="evidence" value="ECO:0007669"/>
    <property type="project" value="UniProtKB-KW"/>
</dbReference>
<dbReference type="InterPro" id="IPR050992">
    <property type="entry name" value="CheZ_family_phosphatases"/>
</dbReference>
<dbReference type="AlphaFoldDB" id="A0A8T4LIQ5"/>
<evidence type="ECO:0000256" key="2">
    <source>
        <dbReference type="ARBA" id="ARBA00022801"/>
    </source>
</evidence>
<dbReference type="GO" id="GO:0006935">
    <property type="term" value="P:chemotaxis"/>
    <property type="evidence" value="ECO:0007669"/>
    <property type="project" value="UniProtKB-KW"/>
</dbReference>
<comment type="caution">
    <text evidence="3">The sequence shown here is derived from an EMBL/GenBank/DDBJ whole genome shotgun (WGS) entry which is preliminary data.</text>
</comment>
<reference evidence="3" key="1">
    <citation type="submission" date="2021-03" db="EMBL/GenBank/DDBJ databases">
        <authorList>
            <person name="Jaffe A."/>
        </authorList>
    </citation>
    <scope>NUCLEOTIDE SEQUENCE</scope>
    <source>
        <strain evidence="3">RIFCSPLOWO2_01_FULL_58_19</strain>
    </source>
</reference>
<keyword evidence="1" id="KW-0145">Chemotaxis</keyword>
<dbReference type="Proteomes" id="UP000678237">
    <property type="component" value="Unassembled WGS sequence"/>
</dbReference>
<keyword evidence="2" id="KW-0378">Hydrolase</keyword>
<organism evidence="3 4">
    <name type="scientific">Candidatus Iainarchaeum sp</name>
    <dbReference type="NCBI Taxonomy" id="3101447"/>
    <lineage>
        <taxon>Archaea</taxon>
        <taxon>Candidatus Iainarchaeota</taxon>
        <taxon>Candidatus Iainarchaeia</taxon>
        <taxon>Candidatus Iainarchaeales</taxon>
        <taxon>Candidatus Iainarchaeaceae</taxon>
        <taxon>Candidatus Iainarchaeum</taxon>
    </lineage>
</organism>
<dbReference type="CDD" id="cd17909">
    <property type="entry name" value="CheC_ClassI"/>
    <property type="match status" value="1"/>
</dbReference>
<dbReference type="SUPFAM" id="SSF103039">
    <property type="entry name" value="CheC-like"/>
    <property type="match status" value="1"/>
</dbReference>
<name>A0A8T4LIQ5_9ARCH</name>
<evidence type="ECO:0000313" key="3">
    <source>
        <dbReference type="EMBL" id="MBS3062776.1"/>
    </source>
</evidence>
<dbReference type="PANTHER" id="PTHR43693">
    <property type="entry name" value="PROTEIN PHOSPHATASE CHEZ"/>
    <property type="match status" value="1"/>
</dbReference>
<proteinExistence type="predicted"/>
<reference evidence="3" key="2">
    <citation type="submission" date="2021-05" db="EMBL/GenBank/DDBJ databases">
        <title>Protein family content uncovers lineage relationships and bacterial pathway maintenance mechanisms in DPANN archaea.</title>
        <authorList>
            <person name="Castelle C.J."/>
            <person name="Meheust R."/>
            <person name="Jaffe A.L."/>
            <person name="Seitz K."/>
            <person name="Gong X."/>
            <person name="Baker B.J."/>
            <person name="Banfield J.F."/>
        </authorList>
    </citation>
    <scope>NUCLEOTIDE SEQUENCE</scope>
    <source>
        <strain evidence="3">RIFCSPLOWO2_01_FULL_58_19</strain>
    </source>
</reference>
<dbReference type="Gene3D" id="3.40.1550.10">
    <property type="entry name" value="CheC-like"/>
    <property type="match status" value="1"/>
</dbReference>
<sequence>MPKVLGMEEESIRLTPMEKDTLKEVSNLGSAKATNTLSAIIGRPVKLTVPYIQLIPIERITSFLGGPHEVLACTPIQIFSQKKAVLIIIFKRKTASALVELMNKQAGRVPKKLEEMDVSTFIELAHILNNAYLNPLANFFDEKFSPENTQIVLDASAIAGQLIGQINSDIKYGLVIGTDFLLPGEKEVEGKFILFIDELGLRALLEALDRRMLVRKGKIF</sequence>
<protein>
    <submittedName>
        <fullName evidence="3">Chemotaxis protein CheC</fullName>
    </submittedName>
</protein>
<evidence type="ECO:0000256" key="1">
    <source>
        <dbReference type="ARBA" id="ARBA00022500"/>
    </source>
</evidence>
<gene>
    <name evidence="3" type="ORF">J4203_02800</name>
</gene>